<evidence type="ECO:0000313" key="5">
    <source>
        <dbReference type="EMBL" id="RYN51778.1"/>
    </source>
</evidence>
<reference evidence="6" key="1">
    <citation type="journal article" date="2019" name="bioRxiv">
        <title>Genomics, evolutionary history and diagnostics of the Alternaria alternata species group including apple and Asian pear pathotypes.</title>
        <authorList>
            <person name="Armitage A.D."/>
            <person name="Cockerton H.M."/>
            <person name="Sreenivasaprasad S."/>
            <person name="Woodhall J.W."/>
            <person name="Lane C.R."/>
            <person name="Harrison R.J."/>
            <person name="Clarkson J.P."/>
        </authorList>
    </citation>
    <scope>NUCLEOTIDE SEQUENCE [LARGE SCALE GENOMIC DNA]</scope>
    <source>
        <strain evidence="6">FERA 1082</strain>
    </source>
</reference>
<feature type="region of interest" description="Disordered" evidence="2">
    <location>
        <begin position="1017"/>
        <end position="1038"/>
    </location>
</feature>
<dbReference type="Gene3D" id="3.40.50.300">
    <property type="entry name" value="P-loop containing nucleotide triphosphate hydrolases"/>
    <property type="match status" value="1"/>
</dbReference>
<proteinExistence type="predicted"/>
<evidence type="ECO:0000256" key="2">
    <source>
        <dbReference type="SAM" id="MobiDB-lite"/>
    </source>
</evidence>
<dbReference type="InterPro" id="IPR056884">
    <property type="entry name" value="NPHP3-like_N"/>
</dbReference>
<keyword evidence="1" id="KW-0677">Repeat</keyword>
<dbReference type="Proteomes" id="UP000292402">
    <property type="component" value="Unassembled WGS sequence"/>
</dbReference>
<evidence type="ECO:0000313" key="6">
    <source>
        <dbReference type="Proteomes" id="UP000292402"/>
    </source>
</evidence>
<sequence>MSSILSIAGHLKPEIRLAQAVSQFEASLSGNQKVQFRNQRTQSLQSSPSTQDVMRITAEIDVSQKAGGRCFGPRFTKFLHGVQQFAVLGDVVVGSSQNVVACGVWSVVRMCLLTATNRASYLESLSLLLMEAGQSTKQHSDLALLYPRSKLLQTYITEFFIVVVQICLRYHRYAQKSALGKFTSSLDDSDIKEARSSLLVWSRSIQAEITTLIARRIETEAGSNSRFRAMMDLSSKSIAQQQRQIIIRAMLDRCSTHDYETTWRQIRKSGNTTLYTQMPGYVQWAAGSDPKTLILVGKLGCGKSVTLANMVDDLNLRIDPASSGLAYFFCRHDLPESLVARIVIGTLTRQIINLFPQRLANVEAMYTEGFRSLLGLMERVVPRQHAVYIILDGLDMYSRAERDIILEHLSLMGTKFNIHTCVSLRLDPEVELHTFSTELSGEKAVRFPNNTSDIDAFVRTQLEVALSNQSLTLGDPSIILEIQDALLQGSQHMFLWVALQIQTLCTMHTDHDIRQALNDLPRDLSQIYSRILQQATRPSRPSRSDIFKLILTSRTPLTVQEMREALSVVPGDTTWNPAKVLNSIYPALATCGCLITVDEEEHTIRTVHPSVNQFLLRNDSTPPDNVQQDQFSLEDAQALTSSIIVTYLGYGIFGTEIALRYPSFNVGSVPSQIIRSTTHTGKSVQSIALKLLRSSKRTEFYASKALAQKYKEHIPSSLGDFQFQHYAKKYVLLHLTELPAISCAIPESLVTMFKHGVIRIREYDEIIGLLWLMLRYPVTLDVIDLIQNQHTKETLEGAQSSLDDIFPRLFYRAIETGSINAVEHLLDTYRKFDPYSPTLNPSTSTFIFCTQYLRWRPELESYTDFFGPAPLCYAIIQSQDHVVEVLLNDGRIPQHEITDTTTHDGSLDLWDKPIVVAMKLKRIRVLKLLTSSQHSTLRFILSEHEIKLLLECAKKLPDSSIASSLERLKRRREESTGSYYPDGSESFYPKSNFSSFYPGQGDNSPTVPDMRHNTFTLFPSVNAPPAPKDEKSLAVNEL</sequence>
<dbReference type="AlphaFoldDB" id="A0A4Q4MIH4"/>
<dbReference type="Pfam" id="PF24883">
    <property type="entry name" value="NPHP3_N"/>
    <property type="match status" value="1"/>
</dbReference>
<accession>A0A4Q4MIH4</accession>
<dbReference type="InterPro" id="IPR027417">
    <property type="entry name" value="P-loop_NTPase"/>
</dbReference>
<comment type="caution">
    <text evidence="5">The sequence shown here is derived from an EMBL/GenBank/DDBJ whole genome shotgun (WGS) entry which is preliminary data.</text>
</comment>
<feature type="domain" description="Nephrocystin 3-like N-terminal" evidence="4">
    <location>
        <begin position="276"/>
        <end position="423"/>
    </location>
</feature>
<gene>
    <name evidence="5" type="ORF">AA0114_g5429</name>
</gene>
<evidence type="ECO:0000259" key="4">
    <source>
        <dbReference type="Pfam" id="PF24883"/>
    </source>
</evidence>
<name>A0A4Q4MIH4_9PLEO</name>
<evidence type="ECO:0000256" key="1">
    <source>
        <dbReference type="ARBA" id="ARBA00022737"/>
    </source>
</evidence>
<dbReference type="InterPro" id="IPR054471">
    <property type="entry name" value="GPIID_WHD"/>
</dbReference>
<dbReference type="PANTHER" id="PTHR10039">
    <property type="entry name" value="AMELOGENIN"/>
    <property type="match status" value="1"/>
</dbReference>
<organism evidence="5 6">
    <name type="scientific">Alternaria tenuissima</name>
    <dbReference type="NCBI Taxonomy" id="119927"/>
    <lineage>
        <taxon>Eukaryota</taxon>
        <taxon>Fungi</taxon>
        <taxon>Dikarya</taxon>
        <taxon>Ascomycota</taxon>
        <taxon>Pezizomycotina</taxon>
        <taxon>Dothideomycetes</taxon>
        <taxon>Pleosporomycetidae</taxon>
        <taxon>Pleosporales</taxon>
        <taxon>Pleosporineae</taxon>
        <taxon>Pleosporaceae</taxon>
        <taxon>Alternaria</taxon>
        <taxon>Alternaria sect. Alternaria</taxon>
        <taxon>Alternaria alternata complex</taxon>
    </lineage>
</organism>
<dbReference type="PANTHER" id="PTHR10039:SF10">
    <property type="entry name" value="NACHT DOMAIN-CONTAINING PROTEIN"/>
    <property type="match status" value="1"/>
</dbReference>
<dbReference type="EMBL" id="PDXA01000015">
    <property type="protein sequence ID" value="RYN51778.1"/>
    <property type="molecule type" value="Genomic_DNA"/>
</dbReference>
<protein>
    <submittedName>
        <fullName evidence="5">Uncharacterized protein</fullName>
    </submittedName>
</protein>
<feature type="domain" description="GPI inositol-deacylase winged helix" evidence="3">
    <location>
        <begin position="545"/>
        <end position="619"/>
    </location>
</feature>
<evidence type="ECO:0000259" key="3">
    <source>
        <dbReference type="Pfam" id="PF22939"/>
    </source>
</evidence>
<dbReference type="Pfam" id="PF22939">
    <property type="entry name" value="WHD_GPIID"/>
    <property type="match status" value="1"/>
</dbReference>